<evidence type="ECO:0000259" key="9">
    <source>
        <dbReference type="PROSITE" id="PS50879"/>
    </source>
</evidence>
<dbReference type="InterPro" id="IPR012337">
    <property type="entry name" value="RNaseH-like_sf"/>
</dbReference>
<feature type="domain" description="RNase H type-1" evidence="9">
    <location>
        <begin position="375"/>
        <end position="517"/>
    </location>
</feature>
<keyword evidence="11" id="KW-1185">Reference proteome</keyword>
<dbReference type="Pfam" id="PF00067">
    <property type="entry name" value="p450"/>
    <property type="match status" value="1"/>
</dbReference>
<dbReference type="SUPFAM" id="SSF53098">
    <property type="entry name" value="Ribonuclease H-like"/>
    <property type="match status" value="1"/>
</dbReference>
<dbReference type="Gene3D" id="1.10.630.10">
    <property type="entry name" value="Cytochrome P450"/>
    <property type="match status" value="1"/>
</dbReference>
<evidence type="ECO:0000313" key="11">
    <source>
        <dbReference type="Proteomes" id="UP001338125"/>
    </source>
</evidence>
<evidence type="ECO:0000256" key="3">
    <source>
        <dbReference type="ARBA" id="ARBA00012180"/>
    </source>
</evidence>
<dbReference type="SUPFAM" id="SSF48264">
    <property type="entry name" value="Cytochrome P450"/>
    <property type="match status" value="1"/>
</dbReference>
<name>A0ABR0SNT1_9HYPO</name>
<dbReference type="CDD" id="cd09276">
    <property type="entry name" value="Rnase_HI_RT_non_LTR"/>
    <property type="match status" value="1"/>
</dbReference>
<sequence>MILQLLLTSVLAYTLWSLVCLESNVRKARAIGLPVVRIPVDGMNIPWQTFQSLIWSILDRLPISWSSYPDWVRFIRRGWYFADKSETHVRLGPVWALVTPAAIHIHFADPEAVQEIYSRREEFVRPVKEYKLLEVYGPCISSAGWDDWARHRKPLAAPFNESVMKFVWEESLNQAQAMFCSWTGASAVASGIPSVQKDMRTLSLNVLAAISFRKSYNFHGSADEPIVGEELSYRDALQTVLDGVILLMLVPIRVLTAPMMPKSWVKIGRAAQAFKRYMEQMLQNLALARILGAFKRSPYKALELEAAIPRLKLGSKKPALTSLDKAIGKYERIERQDLVWQAPWNKEPKATILISQASKKEAKKQHLQLLEDLTFDNYRAFYTDGSQGTHKGTVTNSCAYYEDSPSRQNEAAKTARVARFWNLGPYIEVADAELIAISKVLDALLLSRTNQPTAYIFVDSQAAIMKIKGPGEISYRIRAQLYLLSQQSIAITVAWVPSHTGIPGNEIADQLAKKGLEASYRGRPYQGPRKALQKALGPGAQLTLQKLFTTKLGKEALIGFLTSTKICTRSWFLEE</sequence>
<keyword evidence="5" id="KW-0479">Metal-binding</keyword>
<keyword evidence="6" id="KW-0255">Endonuclease</keyword>
<evidence type="ECO:0000256" key="6">
    <source>
        <dbReference type="ARBA" id="ARBA00022759"/>
    </source>
</evidence>
<keyword evidence="4" id="KW-0540">Nuclease</keyword>
<dbReference type="PANTHER" id="PTHR10642">
    <property type="entry name" value="RIBONUCLEASE H1"/>
    <property type="match status" value="1"/>
</dbReference>
<evidence type="ECO:0000256" key="5">
    <source>
        <dbReference type="ARBA" id="ARBA00022723"/>
    </source>
</evidence>
<evidence type="ECO:0000256" key="1">
    <source>
        <dbReference type="ARBA" id="ARBA00000077"/>
    </source>
</evidence>
<keyword evidence="7" id="KW-0378">Hydrolase</keyword>
<proteinExistence type="inferred from homology"/>
<evidence type="ECO:0000256" key="8">
    <source>
        <dbReference type="SAM" id="SignalP"/>
    </source>
</evidence>
<comment type="similarity">
    <text evidence="2">Belongs to the RNase H family.</text>
</comment>
<comment type="caution">
    <text evidence="10">The sequence shown here is derived from an EMBL/GenBank/DDBJ whole genome shotgun (WGS) entry which is preliminary data.</text>
</comment>
<organism evidence="10 11">
    <name type="scientific">Cladobotryum mycophilum</name>
    <dbReference type="NCBI Taxonomy" id="491253"/>
    <lineage>
        <taxon>Eukaryota</taxon>
        <taxon>Fungi</taxon>
        <taxon>Dikarya</taxon>
        <taxon>Ascomycota</taxon>
        <taxon>Pezizomycotina</taxon>
        <taxon>Sordariomycetes</taxon>
        <taxon>Hypocreomycetidae</taxon>
        <taxon>Hypocreales</taxon>
        <taxon>Hypocreaceae</taxon>
        <taxon>Cladobotryum</taxon>
    </lineage>
</organism>
<evidence type="ECO:0000256" key="4">
    <source>
        <dbReference type="ARBA" id="ARBA00022722"/>
    </source>
</evidence>
<dbReference type="PANTHER" id="PTHR10642:SF26">
    <property type="entry name" value="RIBONUCLEASE H1"/>
    <property type="match status" value="1"/>
</dbReference>
<dbReference type="InterPro" id="IPR036396">
    <property type="entry name" value="Cyt_P450_sf"/>
</dbReference>
<dbReference type="PROSITE" id="PS50879">
    <property type="entry name" value="RNASE_H_1"/>
    <property type="match status" value="1"/>
</dbReference>
<dbReference type="Proteomes" id="UP001338125">
    <property type="component" value="Unassembled WGS sequence"/>
</dbReference>
<dbReference type="Pfam" id="PF00075">
    <property type="entry name" value="RNase_H"/>
    <property type="match status" value="1"/>
</dbReference>
<dbReference type="Gene3D" id="3.30.420.10">
    <property type="entry name" value="Ribonuclease H-like superfamily/Ribonuclease H"/>
    <property type="match status" value="1"/>
</dbReference>
<dbReference type="InterPro" id="IPR002156">
    <property type="entry name" value="RNaseH_domain"/>
</dbReference>
<feature type="signal peptide" evidence="8">
    <location>
        <begin position="1"/>
        <end position="30"/>
    </location>
</feature>
<keyword evidence="8" id="KW-0732">Signal</keyword>
<evidence type="ECO:0000313" key="10">
    <source>
        <dbReference type="EMBL" id="KAK5993820.1"/>
    </source>
</evidence>
<dbReference type="EMBL" id="JAVFKD010000012">
    <property type="protein sequence ID" value="KAK5993820.1"/>
    <property type="molecule type" value="Genomic_DNA"/>
</dbReference>
<reference evidence="10 11" key="1">
    <citation type="submission" date="2024-01" db="EMBL/GenBank/DDBJ databases">
        <title>Complete genome of Cladobotryum mycophilum ATHUM6906.</title>
        <authorList>
            <person name="Christinaki A.C."/>
            <person name="Myridakis A.I."/>
            <person name="Kouvelis V.N."/>
        </authorList>
    </citation>
    <scope>NUCLEOTIDE SEQUENCE [LARGE SCALE GENOMIC DNA]</scope>
    <source>
        <strain evidence="10 11">ATHUM6906</strain>
    </source>
</reference>
<dbReference type="EC" id="3.1.26.4" evidence="3"/>
<dbReference type="InterPro" id="IPR036397">
    <property type="entry name" value="RNaseH_sf"/>
</dbReference>
<evidence type="ECO:0000256" key="7">
    <source>
        <dbReference type="ARBA" id="ARBA00022801"/>
    </source>
</evidence>
<evidence type="ECO:0000256" key="2">
    <source>
        <dbReference type="ARBA" id="ARBA00005300"/>
    </source>
</evidence>
<dbReference type="InterPro" id="IPR050092">
    <property type="entry name" value="RNase_H"/>
</dbReference>
<accession>A0ABR0SNT1</accession>
<gene>
    <name evidence="10" type="ORF">PT974_07257</name>
</gene>
<dbReference type="InterPro" id="IPR001128">
    <property type="entry name" value="Cyt_P450"/>
</dbReference>
<protein>
    <recommendedName>
        <fullName evidence="3">ribonuclease H</fullName>
        <ecNumber evidence="3">3.1.26.4</ecNumber>
    </recommendedName>
</protein>
<comment type="catalytic activity">
    <reaction evidence="1">
        <text>Endonucleolytic cleavage to 5'-phosphomonoester.</text>
        <dbReference type="EC" id="3.1.26.4"/>
    </reaction>
</comment>
<feature type="chain" id="PRO_5046344773" description="ribonuclease H" evidence="8">
    <location>
        <begin position="31"/>
        <end position="575"/>
    </location>
</feature>